<comment type="caution">
    <text evidence="1">The sequence shown here is derived from an EMBL/GenBank/DDBJ whole genome shotgun (WGS) entry which is preliminary data.</text>
</comment>
<dbReference type="OrthoDB" id="665121at2"/>
<evidence type="ECO:0000313" key="1">
    <source>
        <dbReference type="EMBL" id="TGE25133.1"/>
    </source>
</evidence>
<evidence type="ECO:0000313" key="2">
    <source>
        <dbReference type="Proteomes" id="UP000297549"/>
    </source>
</evidence>
<dbReference type="EMBL" id="SRLC01000001">
    <property type="protein sequence ID" value="TGE25133.1"/>
    <property type="molecule type" value="Genomic_DNA"/>
</dbReference>
<sequence>MEEQEEPYGIDKDYAHPRALELAPEDFFWDCGDELAPFGSDEGDMALSEFREWRKENPALPVIDCLVWTIESVGEMPVEEYSDALLSESKITAQIADKDFDDAQYIYVLDTSVIATGFAQLVDEGQIDAACKPFIQRAIQRLTTWSELTDSMLPQSNVKEYHAKLQVLQRILQQA</sequence>
<dbReference type="Proteomes" id="UP000297549">
    <property type="component" value="Unassembled WGS sequence"/>
</dbReference>
<name>A0A4Z0Q7K5_9BACT</name>
<gene>
    <name evidence="1" type="ORF">E5K00_08020</name>
</gene>
<proteinExistence type="predicted"/>
<accession>A0A4Z0Q7K5</accession>
<protein>
    <submittedName>
        <fullName evidence="1">Uncharacterized protein</fullName>
    </submittedName>
</protein>
<dbReference type="RefSeq" id="WP_135462712.1">
    <property type="nucleotide sequence ID" value="NZ_SRLC01000001.1"/>
</dbReference>
<reference evidence="1 2" key="1">
    <citation type="submission" date="2019-04" db="EMBL/GenBank/DDBJ databases">
        <authorList>
            <person name="Feng G."/>
            <person name="Zhang J."/>
            <person name="Zhu H."/>
        </authorList>
    </citation>
    <scope>NUCLEOTIDE SEQUENCE [LARGE SCALE GENOMIC DNA]</scope>
    <source>
        <strain evidence="1 2">JCM 31653</strain>
    </source>
</reference>
<dbReference type="AlphaFoldDB" id="A0A4Z0Q7K5"/>
<organism evidence="1 2">
    <name type="scientific">Hymenobacter aquaticus</name>
    <dbReference type="NCBI Taxonomy" id="1867101"/>
    <lineage>
        <taxon>Bacteria</taxon>
        <taxon>Pseudomonadati</taxon>
        <taxon>Bacteroidota</taxon>
        <taxon>Cytophagia</taxon>
        <taxon>Cytophagales</taxon>
        <taxon>Hymenobacteraceae</taxon>
        <taxon>Hymenobacter</taxon>
    </lineage>
</organism>
<keyword evidence="2" id="KW-1185">Reference proteome</keyword>